<evidence type="ECO:0000313" key="2">
    <source>
        <dbReference type="Proteomes" id="UP000241167"/>
    </source>
</evidence>
<protein>
    <submittedName>
        <fullName evidence="1">Uncharacterized protein</fullName>
    </submittedName>
</protein>
<reference evidence="1 2" key="1">
    <citation type="submission" date="2018-03" db="EMBL/GenBank/DDBJ databases">
        <title>The draft genome of Sphingosinicella sp. GL-C-18.</title>
        <authorList>
            <person name="Liu L."/>
            <person name="Li L."/>
            <person name="Liang L."/>
            <person name="Zhang X."/>
            <person name="Wang T."/>
        </authorList>
    </citation>
    <scope>NUCLEOTIDE SEQUENCE [LARGE SCALE GENOMIC DNA]</scope>
    <source>
        <strain evidence="1 2">GL-C-18</strain>
    </source>
</reference>
<name>A0A2P7QF95_9SPHN</name>
<sequence length="123" mass="13366">MHITPDDLAKVRSLQLRMIAEEGANLSNVVVVKVLTTDAPRLQIGRSEFGEARSIGFALTGASEPRGTLLDKTRKEIERITHRDALNVFASSNSIVVEADGSQIAQIAALPNVEAIYPNETLR</sequence>
<accession>A0A2P7QF95</accession>
<proteinExistence type="predicted"/>
<evidence type="ECO:0000313" key="1">
    <source>
        <dbReference type="EMBL" id="PSJ36633.1"/>
    </source>
</evidence>
<dbReference type="RefSeq" id="WP_106515765.1">
    <property type="nucleotide sequence ID" value="NZ_PXYI01000012.1"/>
</dbReference>
<dbReference type="EMBL" id="PXYI01000012">
    <property type="protein sequence ID" value="PSJ36633.1"/>
    <property type="molecule type" value="Genomic_DNA"/>
</dbReference>
<dbReference type="Proteomes" id="UP000241167">
    <property type="component" value="Unassembled WGS sequence"/>
</dbReference>
<comment type="caution">
    <text evidence="1">The sequence shown here is derived from an EMBL/GenBank/DDBJ whole genome shotgun (WGS) entry which is preliminary data.</text>
</comment>
<dbReference type="AlphaFoldDB" id="A0A2P7QF95"/>
<dbReference type="OrthoDB" id="9965391at2"/>
<gene>
    <name evidence="1" type="ORF">C7I55_24890</name>
</gene>
<keyword evidence="2" id="KW-1185">Reference proteome</keyword>
<organism evidence="1 2">
    <name type="scientific">Allosphingosinicella deserti</name>
    <dbReference type="NCBI Taxonomy" id="2116704"/>
    <lineage>
        <taxon>Bacteria</taxon>
        <taxon>Pseudomonadati</taxon>
        <taxon>Pseudomonadota</taxon>
        <taxon>Alphaproteobacteria</taxon>
        <taxon>Sphingomonadales</taxon>
        <taxon>Sphingomonadaceae</taxon>
        <taxon>Allosphingosinicella</taxon>
    </lineage>
</organism>